<dbReference type="InterPro" id="IPR003661">
    <property type="entry name" value="HisK_dim/P_dom"/>
</dbReference>
<organism evidence="14 15">
    <name type="scientific">Rufibacter immobilis</name>
    <dbReference type="NCBI Taxonomy" id="1348778"/>
    <lineage>
        <taxon>Bacteria</taxon>
        <taxon>Pseudomonadati</taxon>
        <taxon>Bacteroidota</taxon>
        <taxon>Cytophagia</taxon>
        <taxon>Cytophagales</taxon>
        <taxon>Hymenobacteraceae</taxon>
        <taxon>Rufibacter</taxon>
    </lineage>
</organism>
<dbReference type="Gene3D" id="3.30.565.10">
    <property type="entry name" value="Histidine kinase-like ATPase, C-terminal domain"/>
    <property type="match status" value="1"/>
</dbReference>
<dbReference type="GO" id="GO:0000155">
    <property type="term" value="F:phosphorelay sensor kinase activity"/>
    <property type="evidence" value="ECO:0007669"/>
    <property type="project" value="InterPro"/>
</dbReference>
<dbReference type="PANTHER" id="PTHR45339">
    <property type="entry name" value="HYBRID SIGNAL TRANSDUCTION HISTIDINE KINASE J"/>
    <property type="match status" value="1"/>
</dbReference>
<dbReference type="Gene3D" id="6.10.340.10">
    <property type="match status" value="1"/>
</dbReference>
<dbReference type="InterPro" id="IPR001789">
    <property type="entry name" value="Sig_transdc_resp-reg_receiver"/>
</dbReference>
<dbReference type="InterPro" id="IPR003660">
    <property type="entry name" value="HAMP_dom"/>
</dbReference>
<keyword evidence="9" id="KW-0175">Coiled coil</keyword>
<dbReference type="SUPFAM" id="SSF158472">
    <property type="entry name" value="HAMP domain-like"/>
    <property type="match status" value="1"/>
</dbReference>
<dbReference type="InterPro" id="IPR005467">
    <property type="entry name" value="His_kinase_dom"/>
</dbReference>
<dbReference type="Gene3D" id="3.30.450.40">
    <property type="match status" value="1"/>
</dbReference>
<evidence type="ECO:0000313" key="14">
    <source>
        <dbReference type="EMBL" id="RNI28258.1"/>
    </source>
</evidence>
<evidence type="ECO:0000256" key="8">
    <source>
        <dbReference type="PROSITE-ProRule" id="PRU00169"/>
    </source>
</evidence>
<feature type="region of interest" description="Disordered" evidence="10">
    <location>
        <begin position="787"/>
        <end position="819"/>
    </location>
</feature>
<dbReference type="Pfam" id="PF00512">
    <property type="entry name" value="HisKA"/>
    <property type="match status" value="1"/>
</dbReference>
<feature type="domain" description="Response regulatory" evidence="12">
    <location>
        <begin position="1102"/>
        <end position="1219"/>
    </location>
</feature>
<dbReference type="InterPro" id="IPR011006">
    <property type="entry name" value="CheY-like_superfamily"/>
</dbReference>
<keyword evidence="6" id="KW-0418">Kinase</keyword>
<dbReference type="GO" id="GO:0016020">
    <property type="term" value="C:membrane"/>
    <property type="evidence" value="ECO:0007669"/>
    <property type="project" value="UniProtKB-SubCell"/>
</dbReference>
<dbReference type="SUPFAM" id="SSF55874">
    <property type="entry name" value="ATPase domain of HSP90 chaperone/DNA topoisomerase II/histidine kinase"/>
    <property type="match status" value="1"/>
</dbReference>
<dbReference type="Proteomes" id="UP000271010">
    <property type="component" value="Unassembled WGS sequence"/>
</dbReference>
<dbReference type="InterPro" id="IPR029016">
    <property type="entry name" value="GAF-like_dom_sf"/>
</dbReference>
<dbReference type="AlphaFoldDB" id="A0A3M9MU49"/>
<dbReference type="PROSITE" id="PS50885">
    <property type="entry name" value="HAMP"/>
    <property type="match status" value="1"/>
</dbReference>
<dbReference type="RefSeq" id="WP_123134726.1">
    <property type="nucleotide sequence ID" value="NZ_RJJE01000017.1"/>
</dbReference>
<evidence type="ECO:0000313" key="15">
    <source>
        <dbReference type="Proteomes" id="UP000271010"/>
    </source>
</evidence>
<feature type="modified residue" description="4-aspartylphosphate" evidence="8">
    <location>
        <position position="1152"/>
    </location>
</feature>
<evidence type="ECO:0000256" key="3">
    <source>
        <dbReference type="ARBA" id="ARBA00012438"/>
    </source>
</evidence>
<gene>
    <name evidence="14" type="ORF">EFA69_19545</name>
</gene>
<dbReference type="EC" id="2.7.13.3" evidence="3"/>
<dbReference type="FunFam" id="3.30.565.10:FF:000010">
    <property type="entry name" value="Sensor histidine kinase RcsC"/>
    <property type="match status" value="1"/>
</dbReference>
<feature type="domain" description="Histidine kinase" evidence="11">
    <location>
        <begin position="548"/>
        <end position="781"/>
    </location>
</feature>
<dbReference type="Gene3D" id="1.10.287.130">
    <property type="match status" value="1"/>
</dbReference>
<dbReference type="SMART" id="SM00065">
    <property type="entry name" value="GAF"/>
    <property type="match status" value="1"/>
</dbReference>
<dbReference type="InterPro" id="IPR036097">
    <property type="entry name" value="HisK_dim/P_sf"/>
</dbReference>
<evidence type="ECO:0000256" key="2">
    <source>
        <dbReference type="ARBA" id="ARBA00004370"/>
    </source>
</evidence>
<feature type="modified residue" description="4-aspartylphosphate" evidence="8">
    <location>
        <position position="884"/>
    </location>
</feature>
<dbReference type="Pfam" id="PF00072">
    <property type="entry name" value="Response_reg"/>
    <property type="match status" value="3"/>
</dbReference>
<evidence type="ECO:0000256" key="4">
    <source>
        <dbReference type="ARBA" id="ARBA00022553"/>
    </source>
</evidence>
<dbReference type="Pfam" id="PF05227">
    <property type="entry name" value="CHASE3"/>
    <property type="match status" value="1"/>
</dbReference>
<accession>A0A3M9MU49</accession>
<dbReference type="PROSITE" id="PS50110">
    <property type="entry name" value="RESPONSE_REGULATORY"/>
    <property type="match status" value="3"/>
</dbReference>
<dbReference type="PRINTS" id="PR00344">
    <property type="entry name" value="BCTRLSENSOR"/>
</dbReference>
<evidence type="ECO:0000256" key="1">
    <source>
        <dbReference type="ARBA" id="ARBA00000085"/>
    </source>
</evidence>
<dbReference type="CDD" id="cd06225">
    <property type="entry name" value="HAMP"/>
    <property type="match status" value="1"/>
</dbReference>
<evidence type="ECO:0000256" key="6">
    <source>
        <dbReference type="ARBA" id="ARBA00022777"/>
    </source>
</evidence>
<comment type="catalytic activity">
    <reaction evidence="1">
        <text>ATP + protein L-histidine = ADP + protein N-phospho-L-histidine.</text>
        <dbReference type="EC" id="2.7.13.3"/>
    </reaction>
</comment>
<dbReference type="SMART" id="SM00304">
    <property type="entry name" value="HAMP"/>
    <property type="match status" value="1"/>
</dbReference>
<dbReference type="OrthoDB" id="9797097at2"/>
<dbReference type="InterPro" id="IPR003594">
    <property type="entry name" value="HATPase_dom"/>
</dbReference>
<keyword evidence="15" id="KW-1185">Reference proteome</keyword>
<feature type="domain" description="HAMP" evidence="13">
    <location>
        <begin position="227"/>
        <end position="279"/>
    </location>
</feature>
<proteinExistence type="predicted"/>
<dbReference type="SMART" id="SM00387">
    <property type="entry name" value="HATPase_c"/>
    <property type="match status" value="1"/>
</dbReference>
<keyword evidence="5" id="KW-0808">Transferase</keyword>
<dbReference type="PANTHER" id="PTHR45339:SF1">
    <property type="entry name" value="HYBRID SIGNAL TRANSDUCTION HISTIDINE KINASE J"/>
    <property type="match status" value="1"/>
</dbReference>
<evidence type="ECO:0000259" key="11">
    <source>
        <dbReference type="PROSITE" id="PS50109"/>
    </source>
</evidence>
<evidence type="ECO:0000256" key="9">
    <source>
        <dbReference type="SAM" id="Coils"/>
    </source>
</evidence>
<protein>
    <recommendedName>
        <fullName evidence="3">histidine kinase</fullName>
        <ecNumber evidence="3">2.7.13.3</ecNumber>
    </recommendedName>
</protein>
<dbReference type="CDD" id="cd19410">
    <property type="entry name" value="HK9-like_sensor"/>
    <property type="match status" value="1"/>
</dbReference>
<feature type="coiled-coil region" evidence="9">
    <location>
        <begin position="208"/>
        <end position="235"/>
    </location>
</feature>
<dbReference type="Gene3D" id="3.40.50.2300">
    <property type="match status" value="3"/>
</dbReference>
<dbReference type="Pfam" id="PF13185">
    <property type="entry name" value="GAF_2"/>
    <property type="match status" value="1"/>
</dbReference>
<dbReference type="CDD" id="cd17546">
    <property type="entry name" value="REC_hyHK_CKI1_RcsC-like"/>
    <property type="match status" value="1"/>
</dbReference>
<feature type="coiled-coil region" evidence="9">
    <location>
        <begin position="448"/>
        <end position="538"/>
    </location>
</feature>
<comment type="subcellular location">
    <subcellularLocation>
        <location evidence="2">Membrane</location>
    </subcellularLocation>
</comment>
<evidence type="ECO:0000256" key="5">
    <source>
        <dbReference type="ARBA" id="ARBA00022679"/>
    </source>
</evidence>
<dbReference type="InterPro" id="IPR036890">
    <property type="entry name" value="HATPase_C_sf"/>
</dbReference>
<keyword evidence="7" id="KW-0902">Two-component regulatory system</keyword>
<dbReference type="Pfam" id="PF00672">
    <property type="entry name" value="HAMP"/>
    <property type="match status" value="1"/>
</dbReference>
<sequence length="1220" mass="136273">MMTFLAIKMKNKTIRYLLFGFGVSLLLLLISSTASYMSINRLVNSSEQVNNSNLISLELENIISSMKDAETGYRGILLMKDSLYLGPYAGAYERAQASFNRAKELSANNPVQQKNLEAFLPIMNQRFKVIDDGLMNLSDPAFALKNIPTGKSLMNQSRAMVDKMQAEEQRFLLDESERLEKYTSVTPILVVGAALLSFVITFFAFGRITSDLRKREELQQQIEEASEEMKQRVAIISDIAQKISRGEYSTRIDITKNDRLGGLADALNQMAAELEQSFNQLEKQAWLQQGVVELNDHLKGEKNPSELAEDALSHTLHYLNATLGKFYLMDEANTFMTTAAAYATELETQSRILPGEGLVGQVAQDKEPLVLRNVPSELFRVNSGLLQGTPATVIIYPLVFNDQLLGVLEMGTIQPLPEMALEFLQIASTNTAVALHTANNRLRVHELLQETQTQSEELMVQQDELQRTNADLEEQQQKLQASEEELRVQQEELLQSNQELEEKAQLLEEQNQYIAQKSRELIQLNKEVEQKNRELELSGKYKSEFLANMSHELRTPLNSILLLAKLLADSKDLDLGDDRYEYARVIHNSGQGLLELINEILDLSKIEAGQMEITIDQVPFTAIANDLQAMFTPLAKNKGLDLVFDFAPSLPAHLSTDKQRLEQVLKNLLSNAIKFTDKGQVTLQVAPVNPSEVTFKNDALNQTSVVAFKVKDTGIGIPKEKQALVFEAFKQVDGSSRRSYGGTGLGLSISREISKLLGGEIQLESEPGQGSEFTIYIPLSLSPVAPQDYPEENANKVTPAPEPVATTVPEKASPAVAAPSAVPDDRASITSEDKVILIIEDDELFIKALVPFITRKGYKTLIATRGDEGVELARQYQPQGILLDIHLPVMDGWNVMEHLKQDAATRHIPVHTMSSEEARRKSLQLGAVEFINKPLAEKELGIMLERLESAGNKNSRLLLIVENDEKHAQALSTYFRENGIDTVVTHTGSEGLEKLKSNEVDGVILDISINEQVAYNVLEQIKKDTSFEKLPVIVYTGNTITKEDENRINKYATTSIVRKGNTYEKLLNEVSIFLHIVNQTQQPSSEAPKKNKLIERELTGKTILLADDDNRNLYSLTKVLQQHQVNVITAVNGKQVMDLLESDPHLDAVLIDIMMPEMDGYETTAAIRKKPKYKNTPIIAVTAKTMPNDRHQCIAAGASDYIAKPVDIDQLLSLLRVWLY</sequence>
<dbReference type="PROSITE" id="PS50109">
    <property type="entry name" value="HIS_KIN"/>
    <property type="match status" value="1"/>
</dbReference>
<evidence type="ECO:0000256" key="7">
    <source>
        <dbReference type="ARBA" id="ARBA00023012"/>
    </source>
</evidence>
<feature type="compositionally biased region" description="Low complexity" evidence="10">
    <location>
        <begin position="797"/>
        <end position="819"/>
    </location>
</feature>
<dbReference type="SMART" id="SM00448">
    <property type="entry name" value="REC"/>
    <property type="match status" value="3"/>
</dbReference>
<dbReference type="InterPro" id="IPR003018">
    <property type="entry name" value="GAF"/>
</dbReference>
<evidence type="ECO:0000259" key="13">
    <source>
        <dbReference type="PROSITE" id="PS50885"/>
    </source>
</evidence>
<dbReference type="SUPFAM" id="SSF52172">
    <property type="entry name" value="CheY-like"/>
    <property type="match status" value="3"/>
</dbReference>
<dbReference type="Pfam" id="PF02518">
    <property type="entry name" value="HATPase_c"/>
    <property type="match status" value="1"/>
</dbReference>
<dbReference type="CDD" id="cd16922">
    <property type="entry name" value="HATPase_EvgS-ArcB-TorS-like"/>
    <property type="match status" value="1"/>
</dbReference>
<evidence type="ECO:0000256" key="10">
    <source>
        <dbReference type="SAM" id="MobiDB-lite"/>
    </source>
</evidence>
<keyword evidence="4 8" id="KW-0597">Phosphoprotein</keyword>
<comment type="caution">
    <text evidence="14">The sequence shown here is derived from an EMBL/GenBank/DDBJ whole genome shotgun (WGS) entry which is preliminary data.</text>
</comment>
<dbReference type="SUPFAM" id="SSF47384">
    <property type="entry name" value="Homodimeric domain of signal transducing histidine kinase"/>
    <property type="match status" value="1"/>
</dbReference>
<feature type="domain" description="Response regulatory" evidence="12">
    <location>
        <begin position="957"/>
        <end position="1074"/>
    </location>
</feature>
<feature type="domain" description="Response regulatory" evidence="12">
    <location>
        <begin position="835"/>
        <end position="948"/>
    </location>
</feature>
<dbReference type="SUPFAM" id="SSF55781">
    <property type="entry name" value="GAF domain-like"/>
    <property type="match status" value="1"/>
</dbReference>
<dbReference type="EMBL" id="RJJE01000017">
    <property type="protein sequence ID" value="RNI28258.1"/>
    <property type="molecule type" value="Genomic_DNA"/>
</dbReference>
<dbReference type="SMART" id="SM00388">
    <property type="entry name" value="HisKA"/>
    <property type="match status" value="1"/>
</dbReference>
<dbReference type="InterPro" id="IPR007891">
    <property type="entry name" value="CHASE3"/>
</dbReference>
<name>A0A3M9MU49_9BACT</name>
<evidence type="ECO:0000259" key="12">
    <source>
        <dbReference type="PROSITE" id="PS50110"/>
    </source>
</evidence>
<feature type="modified residue" description="4-aspartylphosphate" evidence="8">
    <location>
        <position position="1006"/>
    </location>
</feature>
<dbReference type="CDD" id="cd00082">
    <property type="entry name" value="HisKA"/>
    <property type="match status" value="1"/>
</dbReference>
<dbReference type="InterPro" id="IPR004358">
    <property type="entry name" value="Sig_transdc_His_kin-like_C"/>
</dbReference>
<reference evidence="14 15" key="1">
    <citation type="submission" date="2018-11" db="EMBL/GenBank/DDBJ databases">
        <title>Rufibacter latericius sp. nov., isolated from water in Baiyang Lake.</title>
        <authorList>
            <person name="Yang Y."/>
        </authorList>
    </citation>
    <scope>NUCLEOTIDE SEQUENCE [LARGE SCALE GENOMIC DNA]</scope>
    <source>
        <strain evidence="14 15">MCC P1</strain>
    </source>
</reference>